<evidence type="ECO:0000313" key="9">
    <source>
        <dbReference type="EMBL" id="SHI40059.1"/>
    </source>
</evidence>
<evidence type="ECO:0000256" key="1">
    <source>
        <dbReference type="ARBA" id="ARBA00004651"/>
    </source>
</evidence>
<evidence type="ECO:0000256" key="3">
    <source>
        <dbReference type="ARBA" id="ARBA00022692"/>
    </source>
</evidence>
<dbReference type="GO" id="GO:0071978">
    <property type="term" value="P:bacterial-type flagellum-dependent swarming motility"/>
    <property type="evidence" value="ECO:0007669"/>
    <property type="project" value="InterPro"/>
</dbReference>
<keyword evidence="6" id="KW-0813">Transport</keyword>
<keyword evidence="10" id="KW-1185">Reference proteome</keyword>
<keyword evidence="3 7" id="KW-0812">Transmembrane</keyword>
<keyword evidence="2" id="KW-1003">Cell membrane</keyword>
<feature type="domain" description="MotA/TolQ/ExbB proton channel" evidence="8">
    <location>
        <begin position="104"/>
        <end position="219"/>
    </location>
</feature>
<feature type="transmembrane region" description="Helical" evidence="7">
    <location>
        <begin position="31"/>
        <end position="53"/>
    </location>
</feature>
<dbReference type="InterPro" id="IPR047055">
    <property type="entry name" value="MotA-like"/>
</dbReference>
<sequence>MKKSDSLTLIGLILSSIVIIIFITIQGNLIMFLNIKALLITIIGSFSAMLITYSKEDIKNLKFLFKEFFKFEQSNKINIIKKLIDIAKISRKEGFLALDRELYNIEDEFFKKSIQFVVDGMSLKEITDILEAEIYNIDKRHKKFISMFKNWAVYAQVFGFVGTLIGIMSGVYNITDTNMLTNSIEVSIVSTFYGLILAYLILNPISLKLTNKNAEEIEIKKMILDAIVGIQDGITPAMLQEKLYIYMSSREKKEYLDVKKDEDINE</sequence>
<dbReference type="GO" id="GO:0006935">
    <property type="term" value="P:chemotaxis"/>
    <property type="evidence" value="ECO:0007669"/>
    <property type="project" value="InterPro"/>
</dbReference>
<dbReference type="OrthoDB" id="9806929at2"/>
<dbReference type="RefSeq" id="WP_072984339.1">
    <property type="nucleotide sequence ID" value="NZ_FQZB01000003.1"/>
</dbReference>
<keyword evidence="5 7" id="KW-0472">Membrane</keyword>
<keyword evidence="4 7" id="KW-1133">Transmembrane helix</keyword>
<protein>
    <submittedName>
        <fullName evidence="9">Chemotaxis protein MotA</fullName>
    </submittedName>
</protein>
<comment type="similarity">
    <text evidence="6">Belongs to the exbB/tolQ family.</text>
</comment>
<organism evidence="9 10">
    <name type="scientific">Clostridium cavendishii DSM 21758</name>
    <dbReference type="NCBI Taxonomy" id="1121302"/>
    <lineage>
        <taxon>Bacteria</taxon>
        <taxon>Bacillati</taxon>
        <taxon>Bacillota</taxon>
        <taxon>Clostridia</taxon>
        <taxon>Eubacteriales</taxon>
        <taxon>Clostridiaceae</taxon>
        <taxon>Clostridium</taxon>
    </lineage>
</organism>
<dbReference type="GO" id="GO:0005886">
    <property type="term" value="C:plasma membrane"/>
    <property type="evidence" value="ECO:0007669"/>
    <property type="project" value="UniProtKB-SubCell"/>
</dbReference>
<dbReference type="AlphaFoldDB" id="A0A1M6AU56"/>
<evidence type="ECO:0000313" key="10">
    <source>
        <dbReference type="Proteomes" id="UP000184310"/>
    </source>
</evidence>
<dbReference type="Pfam" id="PF01618">
    <property type="entry name" value="MotA_ExbB"/>
    <property type="match status" value="1"/>
</dbReference>
<evidence type="ECO:0000259" key="8">
    <source>
        <dbReference type="Pfam" id="PF01618"/>
    </source>
</evidence>
<feature type="transmembrane region" description="Helical" evidence="7">
    <location>
        <begin position="184"/>
        <end position="202"/>
    </location>
</feature>
<dbReference type="Proteomes" id="UP000184310">
    <property type="component" value="Unassembled WGS sequence"/>
</dbReference>
<feature type="transmembrane region" description="Helical" evidence="7">
    <location>
        <begin position="151"/>
        <end position="172"/>
    </location>
</feature>
<gene>
    <name evidence="9" type="ORF">SAMN02745163_00179</name>
</gene>
<name>A0A1M6AU56_9CLOT</name>
<reference evidence="9 10" key="1">
    <citation type="submission" date="2016-11" db="EMBL/GenBank/DDBJ databases">
        <authorList>
            <person name="Jaros S."/>
            <person name="Januszkiewicz K."/>
            <person name="Wedrychowicz H."/>
        </authorList>
    </citation>
    <scope>NUCLEOTIDE SEQUENCE [LARGE SCALE GENOMIC DNA]</scope>
    <source>
        <strain evidence="9 10">DSM 21758</strain>
    </source>
</reference>
<evidence type="ECO:0000256" key="4">
    <source>
        <dbReference type="ARBA" id="ARBA00022989"/>
    </source>
</evidence>
<dbReference type="GO" id="GO:0015031">
    <property type="term" value="P:protein transport"/>
    <property type="evidence" value="ECO:0007669"/>
    <property type="project" value="UniProtKB-KW"/>
</dbReference>
<keyword evidence="6" id="KW-0653">Protein transport</keyword>
<dbReference type="PANTHER" id="PTHR30433:SF2">
    <property type="entry name" value="MOTILITY PROTEIN A"/>
    <property type="match status" value="1"/>
</dbReference>
<accession>A0A1M6AU56</accession>
<dbReference type="PANTHER" id="PTHR30433">
    <property type="entry name" value="CHEMOTAXIS PROTEIN MOTA"/>
    <property type="match status" value="1"/>
</dbReference>
<evidence type="ECO:0000256" key="5">
    <source>
        <dbReference type="ARBA" id="ARBA00023136"/>
    </source>
</evidence>
<dbReference type="InterPro" id="IPR002898">
    <property type="entry name" value="MotA_ExbB_proton_chnl"/>
</dbReference>
<evidence type="ECO:0000256" key="6">
    <source>
        <dbReference type="RuleBase" id="RU004057"/>
    </source>
</evidence>
<evidence type="ECO:0000256" key="7">
    <source>
        <dbReference type="SAM" id="Phobius"/>
    </source>
</evidence>
<proteinExistence type="inferred from homology"/>
<dbReference type="STRING" id="1121302.SAMN02745163_00179"/>
<evidence type="ECO:0000256" key="2">
    <source>
        <dbReference type="ARBA" id="ARBA00022475"/>
    </source>
</evidence>
<dbReference type="EMBL" id="FQZB01000003">
    <property type="protein sequence ID" value="SHI40059.1"/>
    <property type="molecule type" value="Genomic_DNA"/>
</dbReference>
<feature type="transmembrane region" description="Helical" evidence="7">
    <location>
        <begin position="7"/>
        <end position="25"/>
    </location>
</feature>
<comment type="subcellular location">
    <subcellularLocation>
        <location evidence="1">Cell membrane</location>
        <topology evidence="1">Multi-pass membrane protein</topology>
    </subcellularLocation>
    <subcellularLocation>
        <location evidence="6">Membrane</location>
        <topology evidence="6">Multi-pass membrane protein</topology>
    </subcellularLocation>
</comment>